<protein>
    <recommendedName>
        <fullName evidence="4">3',5'-cyclic-nucleotide phosphodiesterase</fullName>
    </recommendedName>
</protein>
<evidence type="ECO:0000256" key="1">
    <source>
        <dbReference type="SAM" id="SignalP"/>
    </source>
</evidence>
<sequence>MQQILLSAGAVLALTGMAQAVSVGELIGKCGDDGKAWCAGVGYGDPMQACLEDNYAQLSADCQAVMDRLRGGEGVYLF</sequence>
<comment type="caution">
    <text evidence="2">The sequence shown here is derived from an EMBL/GenBank/DDBJ whole genome shotgun (WGS) entry which is preliminary data.</text>
</comment>
<gene>
    <name evidence="2" type="ORF">KD146_13415</name>
</gene>
<name>A0A942I746_9HYPH</name>
<evidence type="ECO:0000313" key="3">
    <source>
        <dbReference type="Proteomes" id="UP000678281"/>
    </source>
</evidence>
<dbReference type="AlphaFoldDB" id="A0A942I746"/>
<dbReference type="EMBL" id="JAGXTP010000002">
    <property type="protein sequence ID" value="MBS3849698.1"/>
    <property type="molecule type" value="Genomic_DNA"/>
</dbReference>
<feature type="signal peptide" evidence="1">
    <location>
        <begin position="1"/>
        <end position="20"/>
    </location>
</feature>
<feature type="chain" id="PRO_5036861275" description="3',5'-cyclic-nucleotide phosphodiesterase" evidence="1">
    <location>
        <begin position="21"/>
        <end position="78"/>
    </location>
</feature>
<dbReference type="RefSeq" id="WP_212659338.1">
    <property type="nucleotide sequence ID" value="NZ_JAGXTP010000002.1"/>
</dbReference>
<organism evidence="2 3">
    <name type="scientific">Devosia litorisediminis</name>
    <dbReference type="NCBI Taxonomy" id="2829817"/>
    <lineage>
        <taxon>Bacteria</taxon>
        <taxon>Pseudomonadati</taxon>
        <taxon>Pseudomonadota</taxon>
        <taxon>Alphaproteobacteria</taxon>
        <taxon>Hyphomicrobiales</taxon>
        <taxon>Devosiaceae</taxon>
        <taxon>Devosia</taxon>
    </lineage>
</organism>
<keyword evidence="3" id="KW-1185">Reference proteome</keyword>
<reference evidence="2" key="1">
    <citation type="submission" date="2021-04" db="EMBL/GenBank/DDBJ databases">
        <title>Devosia litorisediminis sp. nov., isolated from a sand dune.</title>
        <authorList>
            <person name="Park S."/>
            <person name="Yoon J.-H."/>
        </authorList>
    </citation>
    <scope>NUCLEOTIDE SEQUENCE</scope>
    <source>
        <strain evidence="2">BSSL-BM10</strain>
    </source>
</reference>
<evidence type="ECO:0008006" key="4">
    <source>
        <dbReference type="Google" id="ProtNLM"/>
    </source>
</evidence>
<accession>A0A942I746</accession>
<dbReference type="Proteomes" id="UP000678281">
    <property type="component" value="Unassembled WGS sequence"/>
</dbReference>
<keyword evidence="1" id="KW-0732">Signal</keyword>
<proteinExistence type="predicted"/>
<evidence type="ECO:0000313" key="2">
    <source>
        <dbReference type="EMBL" id="MBS3849698.1"/>
    </source>
</evidence>